<feature type="transmembrane region" description="Helical" evidence="9">
    <location>
        <begin position="20"/>
        <end position="37"/>
    </location>
</feature>
<proteinExistence type="inferred from homology"/>
<keyword evidence="2 9" id="KW-1003">Cell membrane</keyword>
<comment type="subcellular location">
    <subcellularLocation>
        <location evidence="9">Cell membrane</location>
        <topology evidence="9">Multi-pass membrane protein</topology>
    </subcellularLocation>
    <subcellularLocation>
        <location evidence="1">Membrane</location>
        <topology evidence="1">Multi-pass membrane protein</topology>
    </subcellularLocation>
</comment>
<keyword evidence="6 9" id="KW-0350">Heme biosynthesis</keyword>
<dbReference type="Proteomes" id="UP000053091">
    <property type="component" value="Unassembled WGS sequence"/>
</dbReference>
<keyword evidence="11" id="KW-1185">Reference proteome</keyword>
<feature type="transmembrane region" description="Helical" evidence="9">
    <location>
        <begin position="209"/>
        <end position="231"/>
    </location>
</feature>
<dbReference type="PANTHER" id="PTHR43448">
    <property type="entry name" value="PROTOHEME IX FARNESYLTRANSFERASE, MITOCHONDRIAL"/>
    <property type="match status" value="1"/>
</dbReference>
<dbReference type="AlphaFoldDB" id="A0A0S7C1H5"/>
<comment type="pathway">
    <text evidence="9">Porphyrin-containing compound metabolism; heme O biosynthesis; heme O from protoheme: step 1/1.</text>
</comment>
<evidence type="ECO:0000256" key="3">
    <source>
        <dbReference type="ARBA" id="ARBA00022679"/>
    </source>
</evidence>
<evidence type="ECO:0000256" key="7">
    <source>
        <dbReference type="ARBA" id="ARBA00023136"/>
    </source>
</evidence>
<evidence type="ECO:0000256" key="1">
    <source>
        <dbReference type="ARBA" id="ARBA00004141"/>
    </source>
</evidence>
<organism evidence="10">
    <name type="scientific">Lentimicrobium saccharophilum</name>
    <dbReference type="NCBI Taxonomy" id="1678841"/>
    <lineage>
        <taxon>Bacteria</taxon>
        <taxon>Pseudomonadati</taxon>
        <taxon>Bacteroidota</taxon>
        <taxon>Bacteroidia</taxon>
        <taxon>Bacteroidales</taxon>
        <taxon>Lentimicrobiaceae</taxon>
        <taxon>Lentimicrobium</taxon>
    </lineage>
</organism>
<comment type="catalytic activity">
    <reaction evidence="8 9">
        <text>heme b + (2E,6E)-farnesyl diphosphate + H2O = Fe(II)-heme o + diphosphate</text>
        <dbReference type="Rhea" id="RHEA:28070"/>
        <dbReference type="ChEBI" id="CHEBI:15377"/>
        <dbReference type="ChEBI" id="CHEBI:33019"/>
        <dbReference type="ChEBI" id="CHEBI:60344"/>
        <dbReference type="ChEBI" id="CHEBI:60530"/>
        <dbReference type="ChEBI" id="CHEBI:175763"/>
        <dbReference type="EC" id="2.5.1.141"/>
    </reaction>
</comment>
<accession>A0A0S7C1H5</accession>
<reference evidence="10" key="1">
    <citation type="journal article" date="2015" name="Genome Announc.">
        <title>Draft Genome Sequence of Bacteroidales Strain TBC1, a Novel Isolate from a Methanogenic Wastewater Treatment System.</title>
        <authorList>
            <person name="Tourlousse D.M."/>
            <person name="Matsuura N."/>
            <person name="Sun L."/>
            <person name="Toyonaga M."/>
            <person name="Kuroda K."/>
            <person name="Ohashi A."/>
            <person name="Cruz R."/>
            <person name="Yamaguchi T."/>
            <person name="Sekiguchi Y."/>
        </authorList>
    </citation>
    <scope>NUCLEOTIDE SEQUENCE [LARGE SCALE GENOMIC DNA]</scope>
    <source>
        <strain evidence="10">TBC1</strain>
    </source>
</reference>
<feature type="transmembrane region" description="Helical" evidence="9">
    <location>
        <begin position="161"/>
        <end position="188"/>
    </location>
</feature>
<dbReference type="InterPro" id="IPR030470">
    <property type="entry name" value="UbiA_prenylTrfase_CS"/>
</dbReference>
<evidence type="ECO:0000256" key="2">
    <source>
        <dbReference type="ARBA" id="ARBA00022475"/>
    </source>
</evidence>
<dbReference type="GO" id="GO:0008495">
    <property type="term" value="F:protoheme IX farnesyltransferase activity"/>
    <property type="evidence" value="ECO:0007669"/>
    <property type="project" value="UniProtKB-UniRule"/>
</dbReference>
<keyword evidence="3 9" id="KW-0808">Transferase</keyword>
<dbReference type="InterPro" id="IPR044878">
    <property type="entry name" value="UbiA_sf"/>
</dbReference>
<dbReference type="STRING" id="1678841.TBC1_11948"/>
<feature type="transmembrane region" description="Helical" evidence="9">
    <location>
        <begin position="43"/>
        <end position="64"/>
    </location>
</feature>
<dbReference type="PROSITE" id="PS00943">
    <property type="entry name" value="UBIA"/>
    <property type="match status" value="1"/>
</dbReference>
<protein>
    <recommendedName>
        <fullName evidence="9">Protoheme IX farnesyltransferase</fullName>
        <ecNumber evidence="9">2.5.1.141</ecNumber>
    </recommendedName>
    <alternativeName>
        <fullName evidence="9">Heme B farnesyltransferase</fullName>
    </alternativeName>
    <alternativeName>
        <fullName evidence="9">Heme O synthase</fullName>
    </alternativeName>
</protein>
<comment type="similarity">
    <text evidence="9">Belongs to the UbiA prenyltransferase family. Protoheme IX farnesyltransferase subfamily.</text>
</comment>
<comment type="function">
    <text evidence="9">Converts heme B (protoheme IX) to heme O by substitution of the vinyl group on carbon 2 of heme B porphyrin ring with a hydroxyethyl farnesyl side group.</text>
</comment>
<evidence type="ECO:0000256" key="6">
    <source>
        <dbReference type="ARBA" id="ARBA00023133"/>
    </source>
</evidence>
<evidence type="ECO:0000256" key="8">
    <source>
        <dbReference type="ARBA" id="ARBA00047690"/>
    </source>
</evidence>
<evidence type="ECO:0000256" key="5">
    <source>
        <dbReference type="ARBA" id="ARBA00022989"/>
    </source>
</evidence>
<gene>
    <name evidence="9" type="primary">ctaB</name>
    <name evidence="10" type="ORF">TBC1_11948</name>
</gene>
<dbReference type="EC" id="2.5.1.141" evidence="9"/>
<dbReference type="GO" id="GO:0048034">
    <property type="term" value="P:heme O biosynthetic process"/>
    <property type="evidence" value="ECO:0007669"/>
    <property type="project" value="UniProtKB-UniRule"/>
</dbReference>
<dbReference type="GO" id="GO:0005886">
    <property type="term" value="C:plasma membrane"/>
    <property type="evidence" value="ECO:0007669"/>
    <property type="project" value="UniProtKB-SubCell"/>
</dbReference>
<evidence type="ECO:0000256" key="9">
    <source>
        <dbReference type="HAMAP-Rule" id="MF_00154"/>
    </source>
</evidence>
<evidence type="ECO:0000313" key="11">
    <source>
        <dbReference type="Proteomes" id="UP000053091"/>
    </source>
</evidence>
<dbReference type="UniPathway" id="UPA00834">
    <property type="reaction ID" value="UER00712"/>
</dbReference>
<dbReference type="PANTHER" id="PTHR43448:SF2">
    <property type="entry name" value="PROTOHEME IX FARNESYLTRANSFERASE, MITOCHONDRIAL"/>
    <property type="match status" value="1"/>
</dbReference>
<feature type="transmembrane region" description="Helical" evidence="9">
    <location>
        <begin position="134"/>
        <end position="155"/>
    </location>
</feature>
<dbReference type="PATRIC" id="fig|1678841.3.peg.1071"/>
<dbReference type="InterPro" id="IPR006369">
    <property type="entry name" value="Protohaem_IX_farnesylTrfase"/>
</dbReference>
<dbReference type="Gene3D" id="1.10.357.140">
    <property type="entry name" value="UbiA prenyltransferase"/>
    <property type="match status" value="1"/>
</dbReference>
<dbReference type="EMBL" id="DF968182">
    <property type="protein sequence ID" value="GAP42808.1"/>
    <property type="molecule type" value="Genomic_DNA"/>
</dbReference>
<feature type="transmembrane region" description="Helical" evidence="9">
    <location>
        <begin position="85"/>
        <end position="105"/>
    </location>
</feature>
<feature type="transmembrane region" description="Helical" evidence="9">
    <location>
        <begin position="269"/>
        <end position="289"/>
    </location>
</feature>
<evidence type="ECO:0000313" key="10">
    <source>
        <dbReference type="EMBL" id="GAP42808.1"/>
    </source>
</evidence>
<evidence type="ECO:0000256" key="4">
    <source>
        <dbReference type="ARBA" id="ARBA00022692"/>
    </source>
</evidence>
<dbReference type="CDD" id="cd13957">
    <property type="entry name" value="PT_UbiA_Cox10"/>
    <property type="match status" value="1"/>
</dbReference>
<keyword evidence="5 9" id="KW-1133">Transmembrane helix</keyword>
<feature type="transmembrane region" description="Helical" evidence="9">
    <location>
        <begin position="111"/>
        <end position="127"/>
    </location>
</feature>
<name>A0A0S7C1H5_9BACT</name>
<dbReference type="InterPro" id="IPR000537">
    <property type="entry name" value="UbiA_prenyltransferase"/>
</dbReference>
<dbReference type="HAMAP" id="MF_00154">
    <property type="entry name" value="CyoE_CtaB"/>
    <property type="match status" value="1"/>
</dbReference>
<dbReference type="OrthoDB" id="9814417at2"/>
<dbReference type="Pfam" id="PF01040">
    <property type="entry name" value="UbiA"/>
    <property type="match status" value="1"/>
</dbReference>
<dbReference type="RefSeq" id="WP_062039194.1">
    <property type="nucleotide sequence ID" value="NZ_DF968182.1"/>
</dbReference>
<feature type="transmembrane region" description="Helical" evidence="9">
    <location>
        <begin position="237"/>
        <end position="257"/>
    </location>
</feature>
<keyword evidence="7 9" id="KW-0472">Membrane</keyword>
<sequence length="290" mass="32021">MIEKAYSRYAALSRLCKFRISLPVALTTFTGYLIGMGGIAPEIIFPVSGVFLLASAASALNQIQEYKTDLLMPRTRSRPIPAGEISRKAAMAWTIFFAVAGTAILWYFSGWLPAFLGLLTFVWYNGIYTPLKRITAFAAVPGGVVGALPPVIGWVAGGGDIAHPAAFALAMFFFIGQVPHFWLLLLRFGEQYEMAGIKSLTSRLSHVQIRRLTFIWIVATAVSAMLLPGFYAFHHEISAWAVWILSGLLVAVFVKLLKPSLESVRFKSSFLLINLYYLLIMVTFGLDVLI</sequence>
<comment type="miscellaneous">
    <text evidence="9">Carbon 2 of the heme B porphyrin ring is defined according to the Fischer nomenclature.</text>
</comment>
<dbReference type="GO" id="GO:0006784">
    <property type="term" value="P:heme A biosynthetic process"/>
    <property type="evidence" value="ECO:0007669"/>
    <property type="project" value="TreeGrafter"/>
</dbReference>
<keyword evidence="4 9" id="KW-0812">Transmembrane</keyword>